<dbReference type="GO" id="GO:0006351">
    <property type="term" value="P:DNA-templated transcription"/>
    <property type="evidence" value="ECO:0007669"/>
    <property type="project" value="TreeGrafter"/>
</dbReference>
<dbReference type="InterPro" id="IPR000847">
    <property type="entry name" value="LysR_HTH_N"/>
</dbReference>
<dbReference type="PROSITE" id="PS50931">
    <property type="entry name" value="HTH_LYSR"/>
    <property type="match status" value="1"/>
</dbReference>
<dbReference type="InterPro" id="IPR005119">
    <property type="entry name" value="LysR_subst-bd"/>
</dbReference>
<keyword evidence="2" id="KW-0805">Transcription regulation</keyword>
<dbReference type="Proteomes" id="UP000244915">
    <property type="component" value="Chromosome 2"/>
</dbReference>
<dbReference type="Pfam" id="PF03466">
    <property type="entry name" value="LysR_substrate"/>
    <property type="match status" value="1"/>
</dbReference>
<dbReference type="EMBL" id="CP022190">
    <property type="protein sequence ID" value="AWI85002.1"/>
    <property type="molecule type" value="Genomic_DNA"/>
</dbReference>
<organism evidence="6 7">
    <name type="scientific">Alloyangia pacifica</name>
    <dbReference type="NCBI Taxonomy" id="311180"/>
    <lineage>
        <taxon>Bacteria</taxon>
        <taxon>Pseudomonadati</taxon>
        <taxon>Pseudomonadota</taxon>
        <taxon>Alphaproteobacteria</taxon>
        <taxon>Rhodobacterales</taxon>
        <taxon>Roseobacteraceae</taxon>
        <taxon>Alloyangia</taxon>
    </lineage>
</organism>
<dbReference type="OrthoDB" id="9813056at2"/>
<dbReference type="InterPro" id="IPR036388">
    <property type="entry name" value="WH-like_DNA-bd_sf"/>
</dbReference>
<dbReference type="AlphaFoldDB" id="A0A2U8HGV3"/>
<feature type="domain" description="HTH lysR-type" evidence="5">
    <location>
        <begin position="4"/>
        <end position="61"/>
    </location>
</feature>
<accession>A0A2U8HGV3</accession>
<dbReference type="InterPro" id="IPR058163">
    <property type="entry name" value="LysR-type_TF_proteobact-type"/>
</dbReference>
<evidence type="ECO:0000313" key="7">
    <source>
        <dbReference type="Proteomes" id="UP000244915"/>
    </source>
</evidence>
<evidence type="ECO:0000256" key="4">
    <source>
        <dbReference type="ARBA" id="ARBA00023163"/>
    </source>
</evidence>
<evidence type="ECO:0000259" key="5">
    <source>
        <dbReference type="PROSITE" id="PS50931"/>
    </source>
</evidence>
<evidence type="ECO:0000313" key="6">
    <source>
        <dbReference type="EMBL" id="AWI85002.1"/>
    </source>
</evidence>
<keyword evidence="3" id="KW-0238">DNA-binding</keyword>
<dbReference type="Gene3D" id="1.10.10.10">
    <property type="entry name" value="Winged helix-like DNA-binding domain superfamily/Winged helix DNA-binding domain"/>
    <property type="match status" value="1"/>
</dbReference>
<keyword evidence="4" id="KW-0804">Transcription</keyword>
<evidence type="ECO:0000256" key="1">
    <source>
        <dbReference type="ARBA" id="ARBA00009437"/>
    </source>
</evidence>
<reference evidence="6 7" key="1">
    <citation type="submission" date="2017-06" db="EMBL/GenBank/DDBJ databases">
        <title>Yangia sp. YSBP01 complete genome sequence.</title>
        <authorList>
            <person name="Woo J.-H."/>
            <person name="Kim H.-S."/>
        </authorList>
    </citation>
    <scope>NUCLEOTIDE SEQUENCE [LARGE SCALE GENOMIC DNA]</scope>
    <source>
        <strain evidence="6 7">YSBP01</strain>
    </source>
</reference>
<proteinExistence type="inferred from homology"/>
<dbReference type="Pfam" id="PF00126">
    <property type="entry name" value="HTH_1"/>
    <property type="match status" value="1"/>
</dbReference>
<sequence>MQQIDLNSLAQFVTLARHLNFRRAAAELAISPSTLSERIRELEARLGVRLLNRNTRSTSLTEEGERLLARAGDAVAVLGEAAAAVGNGAQAALTGRIRINGPAPAIELRLMPLVASFLARHPGVRIEAVSEGDLVDVVARGFDAGLRYDEALAQDMVAVRVGADQRMLVAAAPEYLARHGPPEHPEALARHACITHVFGTGNILPWSFEKDGQARDITPQGRLAVNSSAAALVAARAGHGIVYAFDDYLAEDLRSGRLVAVLEDWTPPFPGPSLYFTERRLMPPALRAFVDHVKAEGKVRAARG</sequence>
<name>A0A2U8HGV3_9RHOB</name>
<dbReference type="GO" id="GO:0003700">
    <property type="term" value="F:DNA-binding transcription factor activity"/>
    <property type="evidence" value="ECO:0007669"/>
    <property type="project" value="InterPro"/>
</dbReference>
<dbReference type="SUPFAM" id="SSF46785">
    <property type="entry name" value="Winged helix' DNA-binding domain"/>
    <property type="match status" value="1"/>
</dbReference>
<evidence type="ECO:0000256" key="2">
    <source>
        <dbReference type="ARBA" id="ARBA00023015"/>
    </source>
</evidence>
<protein>
    <submittedName>
        <fullName evidence="6">LysR family transcriptional regulator</fullName>
    </submittedName>
</protein>
<evidence type="ECO:0000256" key="3">
    <source>
        <dbReference type="ARBA" id="ARBA00023125"/>
    </source>
</evidence>
<dbReference type="GO" id="GO:0043565">
    <property type="term" value="F:sequence-specific DNA binding"/>
    <property type="evidence" value="ECO:0007669"/>
    <property type="project" value="TreeGrafter"/>
</dbReference>
<comment type="similarity">
    <text evidence="1">Belongs to the LysR transcriptional regulatory family.</text>
</comment>
<dbReference type="Gene3D" id="3.40.190.290">
    <property type="match status" value="1"/>
</dbReference>
<gene>
    <name evidence="6" type="ORF">CEW88_14610</name>
</gene>
<dbReference type="SUPFAM" id="SSF53850">
    <property type="entry name" value="Periplasmic binding protein-like II"/>
    <property type="match status" value="1"/>
</dbReference>
<dbReference type="PANTHER" id="PTHR30537:SF1">
    <property type="entry name" value="HTH-TYPE TRANSCRIPTIONAL REGULATOR PGRR"/>
    <property type="match status" value="1"/>
</dbReference>
<dbReference type="KEGG" id="ypac:CEW88_14610"/>
<dbReference type="RefSeq" id="WP_108968356.1">
    <property type="nucleotide sequence ID" value="NZ_CP022190.1"/>
</dbReference>
<dbReference type="InterPro" id="IPR036390">
    <property type="entry name" value="WH_DNA-bd_sf"/>
</dbReference>
<dbReference type="PANTHER" id="PTHR30537">
    <property type="entry name" value="HTH-TYPE TRANSCRIPTIONAL REGULATOR"/>
    <property type="match status" value="1"/>
</dbReference>
<dbReference type="FunFam" id="1.10.10.10:FF:000001">
    <property type="entry name" value="LysR family transcriptional regulator"/>
    <property type="match status" value="1"/>
</dbReference>